<comment type="caution">
    <text evidence="2">The sequence shown here is derived from an EMBL/GenBank/DDBJ whole genome shotgun (WGS) entry which is preliminary data.</text>
</comment>
<accession>A0A4R2H096</accession>
<gene>
    <name evidence="2" type="ORF">EV666_101112</name>
</gene>
<dbReference type="Pfam" id="PF01844">
    <property type="entry name" value="HNH"/>
    <property type="match status" value="1"/>
</dbReference>
<dbReference type="GO" id="GO:0004519">
    <property type="term" value="F:endonuclease activity"/>
    <property type="evidence" value="ECO:0007669"/>
    <property type="project" value="UniProtKB-KW"/>
</dbReference>
<keyword evidence="3" id="KW-1185">Reference proteome</keyword>
<proteinExistence type="predicted"/>
<dbReference type="InterPro" id="IPR003615">
    <property type="entry name" value="HNH_nuc"/>
</dbReference>
<dbReference type="GO" id="GO:0003676">
    <property type="term" value="F:nucleic acid binding"/>
    <property type="evidence" value="ECO:0007669"/>
    <property type="project" value="InterPro"/>
</dbReference>
<evidence type="ECO:0000259" key="1">
    <source>
        <dbReference type="SMART" id="SM00507"/>
    </source>
</evidence>
<sequence length="107" mass="12086">MARIRALPPRISTVASRVRPPAKVPDPFYTSPNWRTFVREIKRQRGYRCEGCGMDCASSPRSLIGDHVVERKDGGADFDPLNVRLLCLGCHNRKTAVARDRRLARPV</sequence>
<dbReference type="CDD" id="cd00085">
    <property type="entry name" value="HNHc"/>
    <property type="match status" value="1"/>
</dbReference>
<keyword evidence="2" id="KW-0540">Nuclease</keyword>
<dbReference type="SMART" id="SM00507">
    <property type="entry name" value="HNHc"/>
    <property type="match status" value="1"/>
</dbReference>
<evidence type="ECO:0000313" key="3">
    <source>
        <dbReference type="Proteomes" id="UP000294881"/>
    </source>
</evidence>
<dbReference type="InterPro" id="IPR002711">
    <property type="entry name" value="HNH"/>
</dbReference>
<keyword evidence="2" id="KW-0255">Endonuclease</keyword>
<name>A0A4R2H096_9HYPH</name>
<dbReference type="AlphaFoldDB" id="A0A4R2H096"/>
<organism evidence="2 3">
    <name type="scientific">Camelimonas lactis</name>
    <dbReference type="NCBI Taxonomy" id="659006"/>
    <lineage>
        <taxon>Bacteria</taxon>
        <taxon>Pseudomonadati</taxon>
        <taxon>Pseudomonadota</taxon>
        <taxon>Alphaproteobacteria</taxon>
        <taxon>Hyphomicrobiales</taxon>
        <taxon>Chelatococcaceae</taxon>
        <taxon>Camelimonas</taxon>
    </lineage>
</organism>
<reference evidence="2 3" key="1">
    <citation type="submission" date="2019-03" db="EMBL/GenBank/DDBJ databases">
        <title>Genomic Encyclopedia of Type Strains, Phase IV (KMG-IV): sequencing the most valuable type-strain genomes for metagenomic binning, comparative biology and taxonomic classification.</title>
        <authorList>
            <person name="Goeker M."/>
        </authorList>
    </citation>
    <scope>NUCLEOTIDE SEQUENCE [LARGE SCALE GENOMIC DNA]</scope>
    <source>
        <strain evidence="2 3">DSM 22958</strain>
    </source>
</reference>
<dbReference type="EMBL" id="SLWL01000001">
    <property type="protein sequence ID" value="TCO15863.1"/>
    <property type="molecule type" value="Genomic_DNA"/>
</dbReference>
<keyword evidence="2" id="KW-0378">Hydrolase</keyword>
<feature type="domain" description="HNH nuclease" evidence="1">
    <location>
        <begin position="37"/>
        <end position="92"/>
    </location>
</feature>
<evidence type="ECO:0000313" key="2">
    <source>
        <dbReference type="EMBL" id="TCO15863.1"/>
    </source>
</evidence>
<protein>
    <submittedName>
        <fullName evidence="2">HNH endonuclease</fullName>
    </submittedName>
</protein>
<dbReference type="RefSeq" id="WP_132001326.1">
    <property type="nucleotide sequence ID" value="NZ_JBHUNN010000002.1"/>
</dbReference>
<dbReference type="Gene3D" id="1.10.30.50">
    <property type="match status" value="1"/>
</dbReference>
<dbReference type="GO" id="GO:0008270">
    <property type="term" value="F:zinc ion binding"/>
    <property type="evidence" value="ECO:0007669"/>
    <property type="project" value="InterPro"/>
</dbReference>
<dbReference type="Proteomes" id="UP000294881">
    <property type="component" value="Unassembled WGS sequence"/>
</dbReference>
<dbReference type="OrthoDB" id="7220022at2"/>